<evidence type="ECO:0000313" key="5">
    <source>
        <dbReference type="Proteomes" id="UP000077521"/>
    </source>
</evidence>
<name>A0A177TFU0_9BASI</name>
<dbReference type="Pfam" id="PF19270">
    <property type="entry name" value="FBO_C"/>
    <property type="match status" value="1"/>
</dbReference>
<dbReference type="AlphaFoldDB" id="A0A177TFU0"/>
<dbReference type="InterPro" id="IPR045464">
    <property type="entry name" value="Hrt3/FBXO9_C"/>
</dbReference>
<proteinExistence type="predicted"/>
<feature type="compositionally biased region" description="Basic and acidic residues" evidence="2">
    <location>
        <begin position="254"/>
        <end position="264"/>
    </location>
</feature>
<dbReference type="PANTHER" id="PTHR12874">
    <property type="entry name" value="F-BOX ONLY PROTEIN 48-RELATED"/>
    <property type="match status" value="1"/>
</dbReference>
<feature type="compositionally biased region" description="Polar residues" evidence="2">
    <location>
        <begin position="156"/>
        <end position="168"/>
    </location>
</feature>
<feature type="region of interest" description="Disordered" evidence="2">
    <location>
        <begin position="141"/>
        <end position="214"/>
    </location>
</feature>
<evidence type="ECO:0000256" key="1">
    <source>
        <dbReference type="ARBA" id="ARBA00022786"/>
    </source>
</evidence>
<feature type="compositionally biased region" description="Polar residues" evidence="2">
    <location>
        <begin position="395"/>
        <end position="409"/>
    </location>
</feature>
<dbReference type="GO" id="GO:0031146">
    <property type="term" value="P:SCF-dependent proteasomal ubiquitin-dependent protein catabolic process"/>
    <property type="evidence" value="ECO:0007669"/>
    <property type="project" value="TreeGrafter"/>
</dbReference>
<feature type="compositionally biased region" description="Basic residues" evidence="2">
    <location>
        <begin position="373"/>
        <end position="385"/>
    </location>
</feature>
<sequence length="763" mass="83132">MGDEVETELQRFRAQWKQELLRGEQTSSSAPEQAEADDGPAAAAPATTNSDAYNALQAYTRAVLAERKHDLTTALSSYKRAFRLHDRPDKIYHRACALLLDNTISEKGKGKTTVLVHVEGVEIGSLLDEGLVALLRASLEPGTDEEGRTKGKAAVVTQSQTPRTSPVATIQPLPEVQSSSKEASRTEENGLSRAPLIPAENIAPPLPTPPAAASESRYITHAPTTTTSNAPHFTFNFPETKSTNTLLPILGRLTRDPRPDRESMLQRAQQASGGGVMTISSPKKKALTSLPHPEQQSQSQSRTRGVNAPLTFQPLDEDRPCPLARLPDELLLAIAVEVARPKGRRGEKLPLPIGLHSVPGAPVLGAGSGAGSSKHHQQDHHHHQQQHSSTTSTSNAHANTAGGTSSTSAPAVHNHPLGLAMNLALPDIPSLEALARTCTKWRVLTSGASLLGAGGERFGVWRLCVRSTLLPPLIPPLGPQQTDALLLALYKAHSSDWRTLYLEHPRLRMNGCYIAPCRYTRPGTSEHNVWISVVHVVEFYRSIRLFPDGSCLSLLSTEGPGETVRRMEGGWRRKGLCVGRWRLFPWGLPEEEGRNDRRRRRRVAGRGRRLDAGGEVEGDGEGEEDGLAQDVDNLLLEDAYADEGVPVNGAGAGVADDDDVFYEYDTEDEYEVLKNPPSSSSSSTTASNPAQPKLVLTDLRDRTLPKYAFRMVFNVKSTARGKWNRLELERYESIHLGNGERLGLPLVHTKPFVFSVVRSYGVG</sequence>
<dbReference type="GO" id="GO:0005737">
    <property type="term" value="C:cytoplasm"/>
    <property type="evidence" value="ECO:0007669"/>
    <property type="project" value="TreeGrafter"/>
</dbReference>
<feature type="compositionally biased region" description="Basic residues" evidence="2">
    <location>
        <begin position="596"/>
        <end position="607"/>
    </location>
</feature>
<evidence type="ECO:0000259" key="3">
    <source>
        <dbReference type="Pfam" id="PF19270"/>
    </source>
</evidence>
<dbReference type="PANTHER" id="PTHR12874:SF9">
    <property type="entry name" value="F-BOX ONLY PROTEIN 48"/>
    <property type="match status" value="1"/>
</dbReference>
<feature type="region of interest" description="Disordered" evidence="2">
    <location>
        <begin position="672"/>
        <end position="692"/>
    </location>
</feature>
<dbReference type="Proteomes" id="UP000077521">
    <property type="component" value="Unassembled WGS sequence"/>
</dbReference>
<feature type="domain" description="F-box protein Hrt3/FBXO9 C-terminal" evidence="3">
    <location>
        <begin position="490"/>
        <end position="568"/>
    </location>
</feature>
<organism evidence="4 5">
    <name type="scientific">Tilletia indica</name>
    <dbReference type="NCBI Taxonomy" id="43049"/>
    <lineage>
        <taxon>Eukaryota</taxon>
        <taxon>Fungi</taxon>
        <taxon>Dikarya</taxon>
        <taxon>Basidiomycota</taxon>
        <taxon>Ustilaginomycotina</taxon>
        <taxon>Exobasidiomycetes</taxon>
        <taxon>Tilletiales</taxon>
        <taxon>Tilletiaceae</taxon>
        <taxon>Tilletia</taxon>
    </lineage>
</organism>
<keyword evidence="5" id="KW-1185">Reference proteome</keyword>
<evidence type="ECO:0000256" key="2">
    <source>
        <dbReference type="SAM" id="MobiDB-lite"/>
    </source>
</evidence>
<feature type="region of interest" description="Disordered" evidence="2">
    <location>
        <begin position="254"/>
        <end position="305"/>
    </location>
</feature>
<protein>
    <recommendedName>
        <fullName evidence="3">F-box protein Hrt3/FBXO9 C-terminal domain-containing protein</fullName>
    </recommendedName>
</protein>
<evidence type="ECO:0000313" key="4">
    <source>
        <dbReference type="EMBL" id="KAE8240697.1"/>
    </source>
</evidence>
<comment type="caution">
    <text evidence="4">The sequence shown here is derived from an EMBL/GenBank/DDBJ whole genome shotgun (WGS) entry which is preliminary data.</text>
</comment>
<keyword evidence="1" id="KW-0833">Ubl conjugation pathway</keyword>
<feature type="compositionally biased region" description="Acidic residues" evidence="2">
    <location>
        <begin position="614"/>
        <end position="626"/>
    </location>
</feature>
<feature type="compositionally biased region" description="Low complexity" evidence="2">
    <location>
        <begin position="675"/>
        <end position="690"/>
    </location>
</feature>
<feature type="region of interest" description="Disordered" evidence="2">
    <location>
        <begin position="595"/>
        <end position="626"/>
    </location>
</feature>
<reference evidence="4" key="1">
    <citation type="submission" date="2016-04" db="EMBL/GenBank/DDBJ databases">
        <authorList>
            <person name="Nguyen H.D."/>
            <person name="Samba Siva P."/>
            <person name="Cullis J."/>
            <person name="Levesque C.A."/>
            <person name="Hambleton S."/>
        </authorList>
    </citation>
    <scope>NUCLEOTIDE SEQUENCE</scope>
    <source>
        <strain evidence="4">DAOMC 236416</strain>
    </source>
</reference>
<feature type="compositionally biased region" description="Polar residues" evidence="2">
    <location>
        <begin position="294"/>
        <end position="304"/>
    </location>
</feature>
<reference evidence="4" key="2">
    <citation type="journal article" date="2019" name="IMA Fungus">
        <title>Genome sequencing and comparison of five Tilletia species to identify candidate genes for the detection of regulated species infecting wheat.</title>
        <authorList>
            <person name="Nguyen H.D.T."/>
            <person name="Sultana T."/>
            <person name="Kesanakurti P."/>
            <person name="Hambleton S."/>
        </authorList>
    </citation>
    <scope>NUCLEOTIDE SEQUENCE</scope>
    <source>
        <strain evidence="4">DAOMC 236416</strain>
    </source>
</reference>
<feature type="region of interest" description="Disordered" evidence="2">
    <location>
        <begin position="20"/>
        <end position="48"/>
    </location>
</feature>
<dbReference type="GO" id="GO:0019005">
    <property type="term" value="C:SCF ubiquitin ligase complex"/>
    <property type="evidence" value="ECO:0007669"/>
    <property type="project" value="TreeGrafter"/>
</dbReference>
<dbReference type="EMBL" id="LWDF02001010">
    <property type="protein sequence ID" value="KAE8240697.1"/>
    <property type="molecule type" value="Genomic_DNA"/>
</dbReference>
<feature type="region of interest" description="Disordered" evidence="2">
    <location>
        <begin position="345"/>
        <end position="412"/>
    </location>
</feature>
<gene>
    <name evidence="4" type="ORF">A4X13_0g7645</name>
</gene>
<accession>A0A177TFU0</accession>